<comment type="caution">
    <text evidence="2">The sequence shown here is derived from an EMBL/GenBank/DDBJ whole genome shotgun (WGS) entry which is preliminary data.</text>
</comment>
<dbReference type="Gene3D" id="1.10.472.50">
    <property type="entry name" value="HD-domain/PDEase-like"/>
    <property type="match status" value="1"/>
</dbReference>
<dbReference type="Proteomes" id="UP000231183">
    <property type="component" value="Unassembled WGS sequence"/>
</dbReference>
<keyword evidence="2" id="KW-0378">Hydrolase</keyword>
<accession>A0A2M6W4H6</accession>
<name>A0A2M6W4H6_9BACT</name>
<sequence>MLNANQKQLLERTANYVKLKFLHDPTDRGWHHITRVGRLARVLQAQEGGDLFLIELTVLLHDVGDYKKYGFNESKGNLVLDAMMDILGINQDLQKKVMKLVSESQYKGKETKVPTTIEGKIIQDSDWLDGLGAIGIARTFAIGGNLGRALHDPARKIRPILSRHDYQKKKFESTSFNFFYEKSLKLPNMMNTKTGREMAKKRAEFIKIYLNEFVREWNLEDVPKLEGAKK</sequence>
<dbReference type="PANTHER" id="PTHR33594:SF1">
    <property type="entry name" value="HD_PDEASE DOMAIN-CONTAINING PROTEIN"/>
    <property type="match status" value="1"/>
</dbReference>
<evidence type="ECO:0000313" key="2">
    <source>
        <dbReference type="EMBL" id="PIT87687.1"/>
    </source>
</evidence>
<protein>
    <submittedName>
        <fullName evidence="2">Phosphohydrolase</fullName>
    </submittedName>
</protein>
<evidence type="ECO:0000259" key="1">
    <source>
        <dbReference type="Pfam" id="PF01966"/>
    </source>
</evidence>
<dbReference type="Pfam" id="PF01966">
    <property type="entry name" value="HD"/>
    <property type="match status" value="1"/>
</dbReference>
<dbReference type="Gene3D" id="1.20.58.1910">
    <property type="match status" value="1"/>
</dbReference>
<dbReference type="GO" id="GO:0016787">
    <property type="term" value="F:hydrolase activity"/>
    <property type="evidence" value="ECO:0007669"/>
    <property type="project" value="UniProtKB-KW"/>
</dbReference>
<organism evidence="2 3">
    <name type="scientific">Candidatus Magasanikbacteria bacterium CG10_big_fil_rev_8_21_14_0_10_40_10</name>
    <dbReference type="NCBI Taxonomy" id="1974648"/>
    <lineage>
        <taxon>Bacteria</taxon>
        <taxon>Candidatus Magasanikiibacteriota</taxon>
    </lineage>
</organism>
<feature type="domain" description="HD" evidence="1">
    <location>
        <begin position="30"/>
        <end position="129"/>
    </location>
</feature>
<dbReference type="EMBL" id="PFBX01000013">
    <property type="protein sequence ID" value="PIT87687.1"/>
    <property type="molecule type" value="Genomic_DNA"/>
</dbReference>
<proteinExistence type="predicted"/>
<dbReference type="InterPro" id="IPR006674">
    <property type="entry name" value="HD_domain"/>
</dbReference>
<reference evidence="3" key="1">
    <citation type="submission" date="2017-09" db="EMBL/GenBank/DDBJ databases">
        <title>Depth-based differentiation of microbial function through sediment-hosted aquifers and enrichment of novel symbionts in the deep terrestrial subsurface.</title>
        <authorList>
            <person name="Probst A.J."/>
            <person name="Ladd B."/>
            <person name="Jarett J.K."/>
            <person name="Geller-Mcgrath D.E."/>
            <person name="Sieber C.M.K."/>
            <person name="Emerson J.B."/>
            <person name="Anantharaman K."/>
            <person name="Thomas B.C."/>
            <person name="Malmstrom R."/>
            <person name="Stieglmeier M."/>
            <person name="Klingl A."/>
            <person name="Woyke T."/>
            <person name="Ryan C.M."/>
            <person name="Banfield J.F."/>
        </authorList>
    </citation>
    <scope>NUCLEOTIDE SEQUENCE [LARGE SCALE GENOMIC DNA]</scope>
</reference>
<dbReference type="PANTHER" id="PTHR33594">
    <property type="entry name" value="SUPERFAMILY HYDROLASE, PUTATIVE (AFU_ORTHOLOGUE AFUA_1G03035)-RELATED"/>
    <property type="match status" value="1"/>
</dbReference>
<dbReference type="SUPFAM" id="SSF109604">
    <property type="entry name" value="HD-domain/PDEase-like"/>
    <property type="match status" value="1"/>
</dbReference>
<evidence type="ECO:0000313" key="3">
    <source>
        <dbReference type="Proteomes" id="UP000231183"/>
    </source>
</evidence>
<gene>
    <name evidence="2" type="ORF">COU31_01425</name>
</gene>
<dbReference type="AlphaFoldDB" id="A0A2M6W4H6"/>